<protein>
    <submittedName>
        <fullName evidence="1">Uncharacterized protein</fullName>
    </submittedName>
</protein>
<name>A0A151J053_9HYME</name>
<proteinExistence type="predicted"/>
<dbReference type="Proteomes" id="UP000078492">
    <property type="component" value="Unassembled WGS sequence"/>
</dbReference>
<evidence type="ECO:0000313" key="2">
    <source>
        <dbReference type="Proteomes" id="UP000078492"/>
    </source>
</evidence>
<reference evidence="1 2" key="1">
    <citation type="submission" date="2015-09" db="EMBL/GenBank/DDBJ databases">
        <title>Trachymyrmex cornetzi WGS genome.</title>
        <authorList>
            <person name="Nygaard S."/>
            <person name="Hu H."/>
            <person name="Boomsma J."/>
            <person name="Zhang G."/>
        </authorList>
    </citation>
    <scope>NUCLEOTIDE SEQUENCE [LARGE SCALE GENOMIC DNA]</scope>
    <source>
        <strain evidence="1">Tcor2-1</strain>
        <tissue evidence="1">Whole body</tissue>
    </source>
</reference>
<gene>
    <name evidence="1" type="ORF">ALC57_13031</name>
</gene>
<dbReference type="EMBL" id="KQ980658">
    <property type="protein sequence ID" value="KYN14755.1"/>
    <property type="molecule type" value="Genomic_DNA"/>
</dbReference>
<accession>A0A151J053</accession>
<dbReference type="AlphaFoldDB" id="A0A151J053"/>
<sequence length="151" mass="17413">MHKVVATRLYSQNAKRAAIEVKTISHADEVWPITACQTMPLTIARYQASIERFADNLPLSEPQEAGRDGRWCFFSPFQTPAILLNNYLYQPKEKAVEVIAYRWEMALENDLKEWLQIEKVMNPSYRSGHQYNREISARSVVNIKTAILLVA</sequence>
<keyword evidence="2" id="KW-1185">Reference proteome</keyword>
<organism evidence="1 2">
    <name type="scientific">Trachymyrmex cornetzi</name>
    <dbReference type="NCBI Taxonomy" id="471704"/>
    <lineage>
        <taxon>Eukaryota</taxon>
        <taxon>Metazoa</taxon>
        <taxon>Ecdysozoa</taxon>
        <taxon>Arthropoda</taxon>
        <taxon>Hexapoda</taxon>
        <taxon>Insecta</taxon>
        <taxon>Pterygota</taxon>
        <taxon>Neoptera</taxon>
        <taxon>Endopterygota</taxon>
        <taxon>Hymenoptera</taxon>
        <taxon>Apocrita</taxon>
        <taxon>Aculeata</taxon>
        <taxon>Formicoidea</taxon>
        <taxon>Formicidae</taxon>
        <taxon>Myrmicinae</taxon>
        <taxon>Trachymyrmex</taxon>
    </lineage>
</organism>
<evidence type="ECO:0000313" key="1">
    <source>
        <dbReference type="EMBL" id="KYN14755.1"/>
    </source>
</evidence>